<dbReference type="Proteomes" id="UP000241690">
    <property type="component" value="Unassembled WGS sequence"/>
</dbReference>
<dbReference type="GeneID" id="36631072"/>
<gene>
    <name evidence="1" type="ORF">M431DRAFT_76689</name>
</gene>
<reference evidence="1 2" key="1">
    <citation type="submission" date="2016-07" db="EMBL/GenBank/DDBJ databases">
        <title>Multiple horizontal gene transfer events from other fungi enriched the ability of initially mycotrophic Trichoderma (Ascomycota) to feed on dead plant biomass.</title>
        <authorList>
            <consortium name="DOE Joint Genome Institute"/>
            <person name="Aerts A."/>
            <person name="Atanasova L."/>
            <person name="Chenthamara K."/>
            <person name="Zhang J."/>
            <person name="Grujic M."/>
            <person name="Henrissat B."/>
            <person name="Kuo A."/>
            <person name="Salamov A."/>
            <person name="Lipzen A."/>
            <person name="Labutti K."/>
            <person name="Barry K."/>
            <person name="Miao Y."/>
            <person name="Rahimi M.J."/>
            <person name="Shen Q."/>
            <person name="Grigoriev I.V."/>
            <person name="Kubicek C.P."/>
            <person name="Druzhinina I.S."/>
        </authorList>
    </citation>
    <scope>NUCLEOTIDE SEQUENCE [LARGE SCALE GENOMIC DNA]</scope>
    <source>
        <strain evidence="1 2">CBS 226.95</strain>
    </source>
</reference>
<organism evidence="1 2">
    <name type="scientific">Trichoderma harzianum CBS 226.95</name>
    <dbReference type="NCBI Taxonomy" id="983964"/>
    <lineage>
        <taxon>Eukaryota</taxon>
        <taxon>Fungi</taxon>
        <taxon>Dikarya</taxon>
        <taxon>Ascomycota</taxon>
        <taxon>Pezizomycotina</taxon>
        <taxon>Sordariomycetes</taxon>
        <taxon>Hypocreomycetidae</taxon>
        <taxon>Hypocreales</taxon>
        <taxon>Hypocreaceae</taxon>
        <taxon>Trichoderma</taxon>
    </lineage>
</organism>
<name>A0A2T4AQ81_TRIHA</name>
<dbReference type="EMBL" id="KZ679676">
    <property type="protein sequence ID" value="PTB59226.1"/>
    <property type="molecule type" value="Genomic_DNA"/>
</dbReference>
<accession>A0A2T4AQ81</accession>
<proteinExistence type="predicted"/>
<dbReference type="AlphaFoldDB" id="A0A2T4AQ81"/>
<evidence type="ECO:0000313" key="1">
    <source>
        <dbReference type="EMBL" id="PTB59226.1"/>
    </source>
</evidence>
<sequence length="222" mass="24932">MTGAVSPVEGSIKEPQFDTCIIWGPGAEARVAKRLIDLAPAVKHSIWTTTQVVLSEFPANPNLAPAVIALLRSAIAKERECWEQLDALKTVQTFESLLALNMKAIVASMCDLASLPAVGDDDFYPAAELVLPDVYNNFISLRQQHILIKKEANVDGQKELNWFKEQWNPILEKLLPGQLADKMGKYADRMQYLLDNDKRYFPNKPARVEYSVGWLGLWAYLN</sequence>
<evidence type="ECO:0000313" key="2">
    <source>
        <dbReference type="Proteomes" id="UP000241690"/>
    </source>
</evidence>
<dbReference type="RefSeq" id="XP_024778903.1">
    <property type="nucleotide sequence ID" value="XM_024922489.1"/>
</dbReference>
<protein>
    <submittedName>
        <fullName evidence="1">Uncharacterized protein</fullName>
    </submittedName>
</protein>
<keyword evidence="2" id="KW-1185">Reference proteome</keyword>